<dbReference type="InterPro" id="IPR036390">
    <property type="entry name" value="WH_DNA-bd_sf"/>
</dbReference>
<keyword evidence="1" id="KW-0805">Transcription regulation</keyword>
<dbReference type="InterPro" id="IPR008920">
    <property type="entry name" value="TF_FadR/GntR_C"/>
</dbReference>
<dbReference type="SUPFAM" id="SSF48008">
    <property type="entry name" value="GntR ligand-binding domain-like"/>
    <property type="match status" value="1"/>
</dbReference>
<dbReference type="Gene3D" id="1.10.10.10">
    <property type="entry name" value="Winged helix-like DNA-binding domain superfamily/Winged helix DNA-binding domain"/>
    <property type="match status" value="1"/>
</dbReference>
<dbReference type="PANTHER" id="PTHR43537">
    <property type="entry name" value="TRANSCRIPTIONAL REGULATOR, GNTR FAMILY"/>
    <property type="match status" value="1"/>
</dbReference>
<evidence type="ECO:0000259" key="4">
    <source>
        <dbReference type="PROSITE" id="PS50949"/>
    </source>
</evidence>
<dbReference type="GO" id="GO:0003677">
    <property type="term" value="F:DNA binding"/>
    <property type="evidence" value="ECO:0007669"/>
    <property type="project" value="UniProtKB-KW"/>
</dbReference>
<dbReference type="PANTHER" id="PTHR43537:SF44">
    <property type="entry name" value="GNTR FAMILY REGULATORY PROTEIN"/>
    <property type="match status" value="1"/>
</dbReference>
<protein>
    <submittedName>
        <fullName evidence="5">Transcriptional regulator</fullName>
    </submittedName>
</protein>
<dbReference type="RefSeq" id="WP_207183215.1">
    <property type="nucleotide sequence ID" value="NZ_AP024145.1"/>
</dbReference>
<reference evidence="5" key="1">
    <citation type="submission" date="2020-11" db="EMBL/GenBank/DDBJ databases">
        <title>Complete genome sequence of a novel pathogenic Methylobacterium strain isolated from rice in Vietnam.</title>
        <authorList>
            <person name="Lai K."/>
            <person name="Okazaki S."/>
            <person name="Higashi K."/>
            <person name="Mori H."/>
            <person name="Toyoda A."/>
            <person name="Kurokawa K."/>
        </authorList>
    </citation>
    <scope>NUCLEOTIDE SEQUENCE</scope>
    <source>
        <strain evidence="5">VL1</strain>
    </source>
</reference>
<accession>A0A8H9C6Y8</accession>
<dbReference type="Pfam" id="PF00392">
    <property type="entry name" value="GntR"/>
    <property type="match status" value="1"/>
</dbReference>
<name>A0A8H9C6Y8_9HYPH</name>
<dbReference type="SUPFAM" id="SSF46785">
    <property type="entry name" value="Winged helix' DNA-binding domain"/>
    <property type="match status" value="1"/>
</dbReference>
<dbReference type="CDD" id="cd07377">
    <property type="entry name" value="WHTH_GntR"/>
    <property type="match status" value="1"/>
</dbReference>
<dbReference type="InterPro" id="IPR011711">
    <property type="entry name" value="GntR_C"/>
</dbReference>
<keyword evidence="2" id="KW-0238">DNA-binding</keyword>
<evidence type="ECO:0000256" key="3">
    <source>
        <dbReference type="ARBA" id="ARBA00023163"/>
    </source>
</evidence>
<dbReference type="PROSITE" id="PS50949">
    <property type="entry name" value="HTH_GNTR"/>
    <property type="match status" value="1"/>
</dbReference>
<dbReference type="GO" id="GO:0003700">
    <property type="term" value="F:DNA-binding transcription factor activity"/>
    <property type="evidence" value="ECO:0007669"/>
    <property type="project" value="InterPro"/>
</dbReference>
<sequence>MRTPFATSRAADPVRAAGDAPAGTGLVVIPAGRARSNHAEVARSLGTAIIAGRYPAGARLPGDGELLAAFGVSRPVLRESVKTLAAKGLLTTKARVGTVVRERAAWNMFDADVLAWHLEAGIDRRFLRDLAEIRLAVEPAAAALAAKRRGPDDLAALEAGLARMRREASDSAGFAEGDLALHVAIAVASGNPFMRSIGGVIEVALRASFQLSAPVEAAEREATLAAHAAIVAAIADRDPAGAAEAVRRVIHNGLRRHGAAA</sequence>
<evidence type="ECO:0000313" key="5">
    <source>
        <dbReference type="EMBL" id="BCM84348.1"/>
    </source>
</evidence>
<evidence type="ECO:0000313" key="6">
    <source>
        <dbReference type="Proteomes" id="UP000663508"/>
    </source>
</evidence>
<gene>
    <name evidence="5" type="ORF">mvi_28090</name>
</gene>
<dbReference type="Gene3D" id="1.20.120.530">
    <property type="entry name" value="GntR ligand-binding domain-like"/>
    <property type="match status" value="1"/>
</dbReference>
<organism evidence="5 6">
    <name type="scientific">Methylobacterium indicum</name>
    <dbReference type="NCBI Taxonomy" id="1775910"/>
    <lineage>
        <taxon>Bacteria</taxon>
        <taxon>Pseudomonadati</taxon>
        <taxon>Pseudomonadota</taxon>
        <taxon>Alphaproteobacteria</taxon>
        <taxon>Hyphomicrobiales</taxon>
        <taxon>Methylobacteriaceae</taxon>
        <taxon>Methylobacterium</taxon>
    </lineage>
</organism>
<evidence type="ECO:0000256" key="1">
    <source>
        <dbReference type="ARBA" id="ARBA00023015"/>
    </source>
</evidence>
<evidence type="ECO:0000256" key="2">
    <source>
        <dbReference type="ARBA" id="ARBA00023125"/>
    </source>
</evidence>
<dbReference type="AlphaFoldDB" id="A0A8H9C6Y8"/>
<dbReference type="Pfam" id="PF07729">
    <property type="entry name" value="FCD"/>
    <property type="match status" value="1"/>
</dbReference>
<feature type="domain" description="HTH gntR-type" evidence="4">
    <location>
        <begin position="35"/>
        <end position="103"/>
    </location>
</feature>
<dbReference type="Proteomes" id="UP000663508">
    <property type="component" value="Chromosome"/>
</dbReference>
<keyword evidence="3" id="KW-0804">Transcription</keyword>
<dbReference type="EMBL" id="AP024145">
    <property type="protein sequence ID" value="BCM84348.1"/>
    <property type="molecule type" value="Genomic_DNA"/>
</dbReference>
<dbReference type="InterPro" id="IPR036388">
    <property type="entry name" value="WH-like_DNA-bd_sf"/>
</dbReference>
<dbReference type="PRINTS" id="PR00035">
    <property type="entry name" value="HTHGNTR"/>
</dbReference>
<dbReference type="SMART" id="SM00895">
    <property type="entry name" value="FCD"/>
    <property type="match status" value="1"/>
</dbReference>
<dbReference type="InterPro" id="IPR000524">
    <property type="entry name" value="Tscrpt_reg_HTH_GntR"/>
</dbReference>
<dbReference type="SMART" id="SM00345">
    <property type="entry name" value="HTH_GNTR"/>
    <property type="match status" value="1"/>
</dbReference>
<dbReference type="KEGG" id="mind:mvi_28090"/>
<proteinExistence type="predicted"/>